<proteinExistence type="predicted"/>
<dbReference type="EMBL" id="JAPNTZ010000006">
    <property type="protein sequence ID" value="MCY1140068.1"/>
    <property type="molecule type" value="Genomic_DNA"/>
</dbReference>
<name>A0ABT4B386_9ACTN</name>
<comment type="caution">
    <text evidence="1">The sequence shown here is derived from an EMBL/GenBank/DDBJ whole genome shotgun (WGS) entry which is preliminary data.</text>
</comment>
<protein>
    <submittedName>
        <fullName evidence="1">Uncharacterized protein</fullName>
    </submittedName>
</protein>
<organism evidence="1 2">
    <name type="scientific">Paractinoplanes pyxinae</name>
    <dbReference type="NCBI Taxonomy" id="2997416"/>
    <lineage>
        <taxon>Bacteria</taxon>
        <taxon>Bacillati</taxon>
        <taxon>Actinomycetota</taxon>
        <taxon>Actinomycetes</taxon>
        <taxon>Micromonosporales</taxon>
        <taxon>Micromonosporaceae</taxon>
        <taxon>Paractinoplanes</taxon>
    </lineage>
</organism>
<dbReference type="Proteomes" id="UP001151002">
    <property type="component" value="Unassembled WGS sequence"/>
</dbReference>
<evidence type="ECO:0000313" key="1">
    <source>
        <dbReference type="EMBL" id="MCY1140068.1"/>
    </source>
</evidence>
<evidence type="ECO:0000313" key="2">
    <source>
        <dbReference type="Proteomes" id="UP001151002"/>
    </source>
</evidence>
<reference evidence="1" key="1">
    <citation type="submission" date="2022-11" db="EMBL/GenBank/DDBJ databases">
        <authorList>
            <person name="Somphong A."/>
            <person name="Phongsopitanun W."/>
        </authorList>
    </citation>
    <scope>NUCLEOTIDE SEQUENCE</scope>
    <source>
        <strain evidence="1">Pm04-4</strain>
    </source>
</reference>
<dbReference type="RefSeq" id="WP_267564214.1">
    <property type="nucleotide sequence ID" value="NZ_JAPNTZ010000006.1"/>
</dbReference>
<accession>A0ABT4B386</accession>
<keyword evidence="2" id="KW-1185">Reference proteome</keyword>
<gene>
    <name evidence="1" type="ORF">OWR29_18845</name>
</gene>
<sequence>MSSGTVVLTGSAATGSQFFTATNGIPGSTAFTCVITTYTGTLPATVRMYIPAVTGTLGSYMVFRVQSGTGSNTDCSDFTATSTPYNSTGMRASSQTLANFVSTSSTWATGVGTWSVTTNATRTWKLEWIIQGDDAAQGQSATFTARWEAQR</sequence>